<reference evidence="1 2" key="1">
    <citation type="submission" date="2009-11" db="EMBL/GenBank/DDBJ databases">
        <title>Annotation of Allomyces macrogynus ATCC 38327.</title>
        <authorList>
            <consortium name="The Broad Institute Genome Sequencing Platform"/>
            <person name="Russ C."/>
            <person name="Cuomo C."/>
            <person name="Burger G."/>
            <person name="Gray M.W."/>
            <person name="Holland P.W.H."/>
            <person name="King N."/>
            <person name="Lang F.B.F."/>
            <person name="Roger A.J."/>
            <person name="Ruiz-Trillo I."/>
            <person name="Young S.K."/>
            <person name="Zeng Q."/>
            <person name="Gargeya S."/>
            <person name="Fitzgerald M."/>
            <person name="Haas B."/>
            <person name="Abouelleil A."/>
            <person name="Alvarado L."/>
            <person name="Arachchi H.M."/>
            <person name="Berlin A."/>
            <person name="Chapman S.B."/>
            <person name="Gearin G."/>
            <person name="Goldberg J."/>
            <person name="Griggs A."/>
            <person name="Gujja S."/>
            <person name="Hansen M."/>
            <person name="Heiman D."/>
            <person name="Howarth C."/>
            <person name="Larimer J."/>
            <person name="Lui A."/>
            <person name="MacDonald P.J.P."/>
            <person name="McCowen C."/>
            <person name="Montmayeur A."/>
            <person name="Murphy C."/>
            <person name="Neiman D."/>
            <person name="Pearson M."/>
            <person name="Priest M."/>
            <person name="Roberts A."/>
            <person name="Saif S."/>
            <person name="Shea T."/>
            <person name="Sisk P."/>
            <person name="Stolte C."/>
            <person name="Sykes S."/>
            <person name="Wortman J."/>
            <person name="Nusbaum C."/>
            <person name="Birren B."/>
        </authorList>
    </citation>
    <scope>NUCLEOTIDE SEQUENCE [LARGE SCALE GENOMIC DNA]</scope>
    <source>
        <strain evidence="1 2">ATCC 38327</strain>
    </source>
</reference>
<sequence length="137" mass="15317">MLITARLVEMTAHNPFMQKVTAHLFNAVPTAKRDAFNLHLLDSVGPAFALEDPSLQMNVAMETLKTDAVLDAMIMEFLADMVPVALDEERYPALARLSPDQLKAKAADSLTTFEYSVFRTHACRRPHQQSSKEGEKQ</sequence>
<evidence type="ECO:0000313" key="2">
    <source>
        <dbReference type="Proteomes" id="UP000054350"/>
    </source>
</evidence>
<protein>
    <submittedName>
        <fullName evidence="1">Uncharacterized protein</fullName>
    </submittedName>
</protein>
<dbReference type="AlphaFoldDB" id="A0A0L0SDS1"/>
<keyword evidence="2" id="KW-1185">Reference proteome</keyword>
<name>A0A0L0SDS1_ALLM3</name>
<proteinExistence type="predicted"/>
<accession>A0A0L0SDS1</accession>
<dbReference type="EMBL" id="GG745336">
    <property type="protein sequence ID" value="KNE60574.1"/>
    <property type="molecule type" value="Genomic_DNA"/>
</dbReference>
<evidence type="ECO:0000313" key="1">
    <source>
        <dbReference type="EMBL" id="KNE60574.1"/>
    </source>
</evidence>
<gene>
    <name evidence="1" type="ORF">AMAG_05954</name>
</gene>
<reference evidence="2" key="2">
    <citation type="submission" date="2009-11" db="EMBL/GenBank/DDBJ databases">
        <title>The Genome Sequence of Allomyces macrogynus strain ATCC 38327.</title>
        <authorList>
            <consortium name="The Broad Institute Genome Sequencing Platform"/>
            <person name="Russ C."/>
            <person name="Cuomo C."/>
            <person name="Shea T."/>
            <person name="Young S.K."/>
            <person name="Zeng Q."/>
            <person name="Koehrsen M."/>
            <person name="Haas B."/>
            <person name="Borodovsky M."/>
            <person name="Guigo R."/>
            <person name="Alvarado L."/>
            <person name="Berlin A."/>
            <person name="Borenstein D."/>
            <person name="Chen Z."/>
            <person name="Engels R."/>
            <person name="Freedman E."/>
            <person name="Gellesch M."/>
            <person name="Goldberg J."/>
            <person name="Griggs A."/>
            <person name="Gujja S."/>
            <person name="Heiman D."/>
            <person name="Hepburn T."/>
            <person name="Howarth C."/>
            <person name="Jen D."/>
            <person name="Larson L."/>
            <person name="Lewis B."/>
            <person name="Mehta T."/>
            <person name="Park D."/>
            <person name="Pearson M."/>
            <person name="Roberts A."/>
            <person name="Saif S."/>
            <person name="Shenoy N."/>
            <person name="Sisk P."/>
            <person name="Stolte C."/>
            <person name="Sykes S."/>
            <person name="Walk T."/>
            <person name="White J."/>
            <person name="Yandava C."/>
            <person name="Burger G."/>
            <person name="Gray M.W."/>
            <person name="Holland P.W.H."/>
            <person name="King N."/>
            <person name="Lang F.B.F."/>
            <person name="Roger A.J."/>
            <person name="Ruiz-Trillo I."/>
            <person name="Lander E."/>
            <person name="Nusbaum C."/>
        </authorList>
    </citation>
    <scope>NUCLEOTIDE SEQUENCE [LARGE SCALE GENOMIC DNA]</scope>
    <source>
        <strain evidence="2">ATCC 38327</strain>
    </source>
</reference>
<dbReference type="Proteomes" id="UP000054350">
    <property type="component" value="Unassembled WGS sequence"/>
</dbReference>
<organism evidence="1 2">
    <name type="scientific">Allomyces macrogynus (strain ATCC 38327)</name>
    <name type="common">Allomyces javanicus var. macrogynus</name>
    <dbReference type="NCBI Taxonomy" id="578462"/>
    <lineage>
        <taxon>Eukaryota</taxon>
        <taxon>Fungi</taxon>
        <taxon>Fungi incertae sedis</taxon>
        <taxon>Blastocladiomycota</taxon>
        <taxon>Blastocladiomycetes</taxon>
        <taxon>Blastocladiales</taxon>
        <taxon>Blastocladiaceae</taxon>
        <taxon>Allomyces</taxon>
    </lineage>
</organism>
<dbReference type="VEuPathDB" id="FungiDB:AMAG_05954"/>